<dbReference type="EMBL" id="AZHX01002512">
    <property type="protein sequence ID" value="ETW94179.1"/>
    <property type="molecule type" value="Genomic_DNA"/>
</dbReference>
<reference evidence="6 7" key="1">
    <citation type="journal article" date="2014" name="Nature">
        <title>An environmental bacterial taxon with a large and distinct metabolic repertoire.</title>
        <authorList>
            <person name="Wilson M.C."/>
            <person name="Mori T."/>
            <person name="Ruckert C."/>
            <person name="Uria A.R."/>
            <person name="Helf M.J."/>
            <person name="Takada K."/>
            <person name="Gernert C."/>
            <person name="Steffens U.A."/>
            <person name="Heycke N."/>
            <person name="Schmitt S."/>
            <person name="Rinke C."/>
            <person name="Helfrich E.J."/>
            <person name="Brachmann A.O."/>
            <person name="Gurgui C."/>
            <person name="Wakimoto T."/>
            <person name="Kracht M."/>
            <person name="Crusemann M."/>
            <person name="Hentschel U."/>
            <person name="Abe I."/>
            <person name="Matsunaga S."/>
            <person name="Kalinowski J."/>
            <person name="Takeyama H."/>
            <person name="Piel J."/>
        </authorList>
    </citation>
    <scope>NUCLEOTIDE SEQUENCE [LARGE SCALE GENOMIC DNA]</scope>
    <source>
        <strain evidence="7">TSY2</strain>
    </source>
</reference>
<evidence type="ECO:0000313" key="6">
    <source>
        <dbReference type="EMBL" id="ETW94179.1"/>
    </source>
</evidence>
<dbReference type="NCBIfam" id="NF040570">
    <property type="entry name" value="guided_TnpB"/>
    <property type="match status" value="1"/>
</dbReference>
<keyword evidence="7" id="KW-1185">Reference proteome</keyword>
<comment type="caution">
    <text evidence="6">The sequence shown here is derived from an EMBL/GenBank/DDBJ whole genome shotgun (WGS) entry which is preliminary data.</text>
</comment>
<dbReference type="AlphaFoldDB" id="W4L8E5"/>
<feature type="non-terminal residue" evidence="6">
    <location>
        <position position="1"/>
    </location>
</feature>
<dbReference type="NCBIfam" id="TIGR01766">
    <property type="entry name" value="IS200/IS605 family accessory protein TnpB-like domain"/>
    <property type="match status" value="1"/>
</dbReference>
<evidence type="ECO:0000256" key="3">
    <source>
        <dbReference type="ARBA" id="ARBA00023125"/>
    </source>
</evidence>
<comment type="similarity">
    <text evidence="1">In the C-terminal section; belongs to the transposase 35 family.</text>
</comment>
<keyword evidence="2" id="KW-0815">Transposition</keyword>
<evidence type="ECO:0000256" key="2">
    <source>
        <dbReference type="ARBA" id="ARBA00022578"/>
    </source>
</evidence>
<dbReference type="GO" id="GO:0032196">
    <property type="term" value="P:transposition"/>
    <property type="evidence" value="ECO:0007669"/>
    <property type="project" value="UniProtKB-KW"/>
</dbReference>
<keyword evidence="4" id="KW-0233">DNA recombination</keyword>
<feature type="domain" description="Probable transposase IS891/IS1136/IS1341" evidence="5">
    <location>
        <begin position="14"/>
        <end position="123"/>
    </location>
</feature>
<organism evidence="6 7">
    <name type="scientific">Candidatus Entotheonella gemina</name>
    <dbReference type="NCBI Taxonomy" id="1429439"/>
    <lineage>
        <taxon>Bacteria</taxon>
        <taxon>Pseudomonadati</taxon>
        <taxon>Nitrospinota/Tectimicrobiota group</taxon>
        <taxon>Candidatus Tectimicrobiota</taxon>
        <taxon>Candidatus Entotheonellia</taxon>
        <taxon>Candidatus Entotheonellales</taxon>
        <taxon>Candidatus Entotheonellaceae</taxon>
        <taxon>Candidatus Entotheonella</taxon>
    </lineage>
</organism>
<gene>
    <name evidence="6" type="ORF">ETSY2_50210</name>
</gene>
<dbReference type="GO" id="GO:0006310">
    <property type="term" value="P:DNA recombination"/>
    <property type="evidence" value="ECO:0007669"/>
    <property type="project" value="UniProtKB-KW"/>
</dbReference>
<dbReference type="PATRIC" id="fig|1429439.4.peg.8266"/>
<evidence type="ECO:0000259" key="5">
    <source>
        <dbReference type="Pfam" id="PF01385"/>
    </source>
</evidence>
<dbReference type="Pfam" id="PF01385">
    <property type="entry name" value="OrfB_IS605"/>
    <property type="match status" value="1"/>
</dbReference>
<protein>
    <recommendedName>
        <fullName evidence="5">Probable transposase IS891/IS1136/IS1341 domain-containing protein</fullName>
    </recommendedName>
</protein>
<dbReference type="Proteomes" id="UP000019140">
    <property type="component" value="Unassembled WGS sequence"/>
</dbReference>
<sequence length="233" mass="26759">SQLCRYRDGSYAIHIQIEVPTESPAPTDKAIGVDLGRTDIAFKVGPKDTTSRGKRWSGEAIKRVRDRYSRMRAGLQRKATKGTRSTRRRCRQLRKRLSGKARRFQRHVNHEISKDIVETARDEGSMVVLEDLTGIRKRTNSQTRSKAERRHSNSWAFHQLRLLIGYKAKLASVAVVLHDPRYTSQMLCRRTNIVRHVCIWAHARASALPVRIPTATSRVMLMTTPLRISKHWG</sequence>
<dbReference type="HOGENOM" id="CLU_1187143_0_0_7"/>
<name>W4L8E5_9BACT</name>
<evidence type="ECO:0000256" key="4">
    <source>
        <dbReference type="ARBA" id="ARBA00023172"/>
    </source>
</evidence>
<dbReference type="GO" id="GO:0003677">
    <property type="term" value="F:DNA binding"/>
    <property type="evidence" value="ECO:0007669"/>
    <property type="project" value="UniProtKB-KW"/>
</dbReference>
<keyword evidence="3" id="KW-0238">DNA-binding</keyword>
<dbReference type="InterPro" id="IPR001959">
    <property type="entry name" value="Transposase"/>
</dbReference>
<accession>W4L8E5</accession>
<evidence type="ECO:0000313" key="7">
    <source>
        <dbReference type="Proteomes" id="UP000019140"/>
    </source>
</evidence>
<proteinExistence type="inferred from homology"/>
<dbReference type="InterPro" id="IPR010095">
    <property type="entry name" value="Cas12f1-like_TNB"/>
</dbReference>
<evidence type="ECO:0000256" key="1">
    <source>
        <dbReference type="ARBA" id="ARBA00008761"/>
    </source>
</evidence>